<name>A0A1W7CZ46_9ACTN</name>
<evidence type="ECO:0000313" key="2">
    <source>
        <dbReference type="EMBL" id="ARQ69580.1"/>
    </source>
</evidence>
<keyword evidence="1" id="KW-1133">Transmembrane helix</keyword>
<feature type="transmembrane region" description="Helical" evidence="1">
    <location>
        <begin position="482"/>
        <end position="499"/>
    </location>
</feature>
<keyword evidence="1" id="KW-0472">Membrane</keyword>
<feature type="transmembrane region" description="Helical" evidence="1">
    <location>
        <begin position="147"/>
        <end position="173"/>
    </location>
</feature>
<organism evidence="2 3">
    <name type="scientific">Streptomyces marincola</name>
    <dbReference type="NCBI Taxonomy" id="2878388"/>
    <lineage>
        <taxon>Bacteria</taxon>
        <taxon>Bacillati</taxon>
        <taxon>Actinomycetota</taxon>
        <taxon>Actinomycetes</taxon>
        <taxon>Kitasatosporales</taxon>
        <taxon>Streptomycetaceae</taxon>
        <taxon>Streptomyces</taxon>
    </lineage>
</organism>
<feature type="transmembrane region" description="Helical" evidence="1">
    <location>
        <begin position="524"/>
        <end position="545"/>
    </location>
</feature>
<dbReference type="EMBL" id="CP021121">
    <property type="protein sequence ID" value="ARQ69580.1"/>
    <property type="molecule type" value="Genomic_DNA"/>
</dbReference>
<dbReference type="AlphaFoldDB" id="A0A1W7CZ46"/>
<feature type="transmembrane region" description="Helical" evidence="1">
    <location>
        <begin position="365"/>
        <end position="386"/>
    </location>
</feature>
<feature type="transmembrane region" description="Helical" evidence="1">
    <location>
        <begin position="317"/>
        <end position="336"/>
    </location>
</feature>
<feature type="transmembrane region" description="Helical" evidence="1">
    <location>
        <begin position="263"/>
        <end position="282"/>
    </location>
</feature>
<accession>A0A1W7CZ46</accession>
<keyword evidence="1" id="KW-0812">Transmembrane</keyword>
<proteinExistence type="predicted"/>
<feature type="transmembrane region" description="Helical" evidence="1">
    <location>
        <begin position="42"/>
        <end position="60"/>
    </location>
</feature>
<dbReference type="KEGG" id="smao:CAG99_12525"/>
<dbReference type="RefSeq" id="WP_086159406.1">
    <property type="nucleotide sequence ID" value="NZ_CP021121.1"/>
</dbReference>
<dbReference type="OrthoDB" id="2014935at2"/>
<dbReference type="Proteomes" id="UP000194218">
    <property type="component" value="Chromosome"/>
</dbReference>
<feature type="transmembrane region" description="Helical" evidence="1">
    <location>
        <begin position="218"/>
        <end position="243"/>
    </location>
</feature>
<keyword evidence="3" id="KW-1185">Reference proteome</keyword>
<feature type="transmembrane region" description="Helical" evidence="1">
    <location>
        <begin position="185"/>
        <end position="206"/>
    </location>
</feature>
<feature type="transmembrane region" description="Helical" evidence="1">
    <location>
        <begin position="106"/>
        <end position="126"/>
    </location>
</feature>
<protein>
    <submittedName>
        <fullName evidence="2">ABC transporter permease</fullName>
    </submittedName>
</protein>
<gene>
    <name evidence="2" type="ORF">CAG99_12525</name>
</gene>
<feature type="transmembrane region" description="Helical" evidence="1">
    <location>
        <begin position="415"/>
        <end position="436"/>
    </location>
</feature>
<evidence type="ECO:0000256" key="1">
    <source>
        <dbReference type="SAM" id="Phobius"/>
    </source>
</evidence>
<evidence type="ECO:0000313" key="3">
    <source>
        <dbReference type="Proteomes" id="UP000194218"/>
    </source>
</evidence>
<sequence length="553" mass="56728">MSAAESGPRPVAAASWGARRGDAFAGTTVLIRFNLRRDRIRLPVWIGSLLLVTLGSVSSLTTQYATAEERASVAETLRGPAGLAMTGPERYVAGEYTYGAMTSHQLIGFTAIAIGIMSVLTVVRHTRTEEEAGRAELVRAGVVGRHAHLTAALTVAATAGVALGLVLAAGLTALGVDSVSPRGSLLYGATSALIGITFAAIAAVAAQITPFARGASGLGLAAVALAYALRAVGDVGTEALSWLSPIGWAQRAYPYVDDRWWPLLPHIALTAACVAAAFALGARRDVGSGLRPPRPGRPTASEALASPLGLAVRLHRGVFTGFAAGAALFGLMYGSILGDAEQLIENNDELRRSIGRLGGDVVESFASVIMGLLAVLAASYVVVATLRARGEETAGRAEPLLATGLSRTRWLAGHLTVALVGGTLVMALAGVGFGVAGAASSGDGDLLWRLPLASLVYVPALWATAGAALALYGWFPAASGAAWAIPGYAFFVTVLGEVMDVPDVLRDVSPIGHVPQLPAADMSWTAPVVLALLGAALTAAGLAGLRRRDLDLK</sequence>
<feature type="transmembrane region" description="Helical" evidence="1">
    <location>
        <begin position="456"/>
        <end position="475"/>
    </location>
</feature>
<reference evidence="2 3" key="1">
    <citation type="submission" date="2017-05" db="EMBL/GenBank/DDBJ databases">
        <title>Complete genome sequence of Streptomyces sp. SCSIO 03032 revealed the diverse biosynthetic pathways for its bioactive secondary metabolites.</title>
        <authorList>
            <person name="Ma L."/>
            <person name="Zhu Y."/>
            <person name="Zhang W."/>
            <person name="Zhang G."/>
            <person name="Tian X."/>
            <person name="Zhang S."/>
            <person name="Zhang C."/>
        </authorList>
    </citation>
    <scope>NUCLEOTIDE SEQUENCE [LARGE SCALE GENOMIC DNA]</scope>
    <source>
        <strain evidence="2 3">SCSIO 03032</strain>
    </source>
</reference>